<dbReference type="InterPro" id="IPR016162">
    <property type="entry name" value="Ald_DH_N"/>
</dbReference>
<evidence type="ECO:0000256" key="2">
    <source>
        <dbReference type="ARBA" id="ARBA00023002"/>
    </source>
</evidence>
<dbReference type="PhylomeDB" id="A7T903"/>
<keyword evidence="5" id="KW-1185">Reference proteome</keyword>
<dbReference type="GO" id="GO:0016491">
    <property type="term" value="F:oxidoreductase activity"/>
    <property type="evidence" value="ECO:0007669"/>
    <property type="project" value="UniProtKB-KW"/>
</dbReference>
<proteinExistence type="inferred from homology"/>
<dbReference type="Pfam" id="PF00171">
    <property type="entry name" value="Aldedh"/>
    <property type="match status" value="1"/>
</dbReference>
<feature type="non-terminal residue" evidence="4">
    <location>
        <position position="208"/>
    </location>
</feature>
<dbReference type="Proteomes" id="UP000001593">
    <property type="component" value="Unassembled WGS sequence"/>
</dbReference>
<dbReference type="Gene3D" id="3.40.605.10">
    <property type="entry name" value="Aldehyde Dehydrogenase, Chain A, domain 1"/>
    <property type="match status" value="1"/>
</dbReference>
<organism evidence="4 5">
    <name type="scientific">Nematostella vectensis</name>
    <name type="common">Starlet sea anemone</name>
    <dbReference type="NCBI Taxonomy" id="45351"/>
    <lineage>
        <taxon>Eukaryota</taxon>
        <taxon>Metazoa</taxon>
        <taxon>Cnidaria</taxon>
        <taxon>Anthozoa</taxon>
        <taxon>Hexacorallia</taxon>
        <taxon>Actiniaria</taxon>
        <taxon>Edwardsiidae</taxon>
        <taxon>Nematostella</taxon>
    </lineage>
</organism>
<evidence type="ECO:0000256" key="1">
    <source>
        <dbReference type="ARBA" id="ARBA00009986"/>
    </source>
</evidence>
<accession>A7T903</accession>
<dbReference type="InParanoid" id="A7T903"/>
<reference evidence="4 5" key="1">
    <citation type="journal article" date="2007" name="Science">
        <title>Sea anemone genome reveals ancestral eumetazoan gene repertoire and genomic organization.</title>
        <authorList>
            <person name="Putnam N.H."/>
            <person name="Srivastava M."/>
            <person name="Hellsten U."/>
            <person name="Dirks B."/>
            <person name="Chapman J."/>
            <person name="Salamov A."/>
            <person name="Terry A."/>
            <person name="Shapiro H."/>
            <person name="Lindquist E."/>
            <person name="Kapitonov V.V."/>
            <person name="Jurka J."/>
            <person name="Genikhovich G."/>
            <person name="Grigoriev I.V."/>
            <person name="Lucas S.M."/>
            <person name="Steele R.E."/>
            <person name="Finnerty J.R."/>
            <person name="Technau U."/>
            <person name="Martindale M.Q."/>
            <person name="Rokhsar D.S."/>
        </authorList>
    </citation>
    <scope>NUCLEOTIDE SEQUENCE [LARGE SCALE GENOMIC DNA]</scope>
    <source>
        <strain evidence="5">CH2 X CH6</strain>
    </source>
</reference>
<dbReference type="FunFam" id="3.40.605.10:FF:000007">
    <property type="entry name" value="NAD/NADP-dependent betaine aldehyde dehydrogenase"/>
    <property type="match status" value="1"/>
</dbReference>
<name>A7T903_NEMVE</name>
<dbReference type="STRING" id="45351.A7T903"/>
<dbReference type="SUPFAM" id="SSF53720">
    <property type="entry name" value="ALDH-like"/>
    <property type="match status" value="1"/>
</dbReference>
<protein>
    <recommendedName>
        <fullName evidence="3">Aldehyde dehydrogenase domain-containing protein</fullName>
    </recommendedName>
</protein>
<dbReference type="AlphaFoldDB" id="A7T903"/>
<dbReference type="eggNOG" id="KOG2450">
    <property type="taxonomic scope" value="Eukaryota"/>
</dbReference>
<comment type="similarity">
    <text evidence="1">Belongs to the aldehyde dehydrogenase family.</text>
</comment>
<evidence type="ECO:0000259" key="3">
    <source>
        <dbReference type="Pfam" id="PF00171"/>
    </source>
</evidence>
<dbReference type="HOGENOM" id="CLU_005391_6_0_1"/>
<evidence type="ECO:0000313" key="4">
    <source>
        <dbReference type="EMBL" id="EDO27531.1"/>
    </source>
</evidence>
<keyword evidence="2" id="KW-0560">Oxidoreductase</keyword>
<dbReference type="InterPro" id="IPR016161">
    <property type="entry name" value="Ald_DH/histidinol_DH"/>
</dbReference>
<feature type="non-terminal residue" evidence="4">
    <location>
        <position position="1"/>
    </location>
</feature>
<sequence>EEISGQMFITDPSTGHISCEVKGSGKTEVKRAVLSARKAFKTWSVLSGSERGRILGDASRLVRKRREDIAKVEVHDNGIKLLRINPLIDLTRVRVDRYGSFRGAQSKDRFRRSGGGGWILCIGAWNYPIQTACWKIAPAIACGNTIVYKPSPLTPMNAVALADILTEAGVPPGVVNIIQGGGETGEMLSKDPNVAKVSFTGSVSTGQK</sequence>
<dbReference type="InterPro" id="IPR015590">
    <property type="entry name" value="Aldehyde_DH_dom"/>
</dbReference>
<feature type="domain" description="Aldehyde dehydrogenase" evidence="3">
    <location>
        <begin position="7"/>
        <end position="208"/>
    </location>
</feature>
<dbReference type="EMBL" id="DS473043">
    <property type="protein sequence ID" value="EDO27531.1"/>
    <property type="molecule type" value="Genomic_DNA"/>
</dbReference>
<evidence type="ECO:0000313" key="5">
    <source>
        <dbReference type="Proteomes" id="UP000001593"/>
    </source>
</evidence>
<gene>
    <name evidence="4" type="ORF">NEMVEDRAFT_v1g3850</name>
</gene>
<dbReference type="PANTHER" id="PTHR11699">
    <property type="entry name" value="ALDEHYDE DEHYDROGENASE-RELATED"/>
    <property type="match status" value="1"/>
</dbReference>